<dbReference type="Gene3D" id="3.40.50.10240">
    <property type="entry name" value="Thiamin pyrophosphokinase, catalytic domain"/>
    <property type="match status" value="1"/>
</dbReference>
<keyword evidence="2" id="KW-0547">Nucleotide-binding</keyword>
<dbReference type="InterPro" id="IPR036759">
    <property type="entry name" value="TPK_catalytic_sf"/>
</dbReference>
<keyword evidence="3" id="KW-0418">Kinase</keyword>
<dbReference type="InterPro" id="IPR007371">
    <property type="entry name" value="TPK_catalytic"/>
</dbReference>
<keyword evidence="4" id="KW-0067">ATP-binding</keyword>
<evidence type="ECO:0000256" key="1">
    <source>
        <dbReference type="ARBA" id="ARBA00022679"/>
    </source>
</evidence>
<keyword evidence="1" id="KW-0808">Transferase</keyword>
<evidence type="ECO:0000313" key="6">
    <source>
        <dbReference type="WBParaSite" id="NBR_0000225301-mRNA-1"/>
    </source>
</evidence>
<dbReference type="NCBIfam" id="TIGR01378">
    <property type="entry name" value="thi_PPkinase"/>
    <property type="match status" value="1"/>
</dbReference>
<dbReference type="Pfam" id="PF04263">
    <property type="entry name" value="TPK_catalytic"/>
    <property type="match status" value="1"/>
</dbReference>
<dbReference type="AlphaFoldDB" id="A0A0N4XIA1"/>
<dbReference type="GO" id="GO:0006772">
    <property type="term" value="P:thiamine metabolic process"/>
    <property type="evidence" value="ECO:0007669"/>
    <property type="project" value="InterPro"/>
</dbReference>
<evidence type="ECO:0000256" key="4">
    <source>
        <dbReference type="ARBA" id="ARBA00022840"/>
    </source>
</evidence>
<dbReference type="GO" id="GO:0016301">
    <property type="term" value="F:kinase activity"/>
    <property type="evidence" value="ECO:0007669"/>
    <property type="project" value="UniProtKB-KW"/>
</dbReference>
<proteinExistence type="predicted"/>
<accession>A0A0N4XIA1</accession>
<organism evidence="6">
    <name type="scientific">Nippostrongylus brasiliensis</name>
    <name type="common">Rat hookworm</name>
    <dbReference type="NCBI Taxonomy" id="27835"/>
    <lineage>
        <taxon>Eukaryota</taxon>
        <taxon>Metazoa</taxon>
        <taxon>Ecdysozoa</taxon>
        <taxon>Nematoda</taxon>
        <taxon>Chromadorea</taxon>
        <taxon>Rhabditida</taxon>
        <taxon>Rhabditina</taxon>
        <taxon>Rhabditomorpha</taxon>
        <taxon>Strongyloidea</taxon>
        <taxon>Heligmosomidae</taxon>
        <taxon>Nippostrongylus</taxon>
    </lineage>
</organism>
<protein>
    <submittedName>
        <fullName evidence="6">Thiamin pyrophosphokinase 1 (inferred by orthology to a C. elegans protein)</fullName>
    </submittedName>
</protein>
<evidence type="ECO:0000256" key="2">
    <source>
        <dbReference type="ARBA" id="ARBA00022741"/>
    </source>
</evidence>
<evidence type="ECO:0000259" key="5">
    <source>
        <dbReference type="Pfam" id="PF04263"/>
    </source>
</evidence>
<reference evidence="6" key="1">
    <citation type="submission" date="2017-02" db="UniProtKB">
        <authorList>
            <consortium name="WormBaseParasite"/>
        </authorList>
    </citation>
    <scope>IDENTIFICATION</scope>
</reference>
<dbReference type="InterPro" id="IPR006282">
    <property type="entry name" value="Thi_PPkinase"/>
</dbReference>
<dbReference type="PANTHER" id="PTHR13622:SF8">
    <property type="entry name" value="THIAMIN PYROPHOSPHOKINASE 1"/>
    <property type="match status" value="1"/>
</dbReference>
<dbReference type="GO" id="GO:0005524">
    <property type="term" value="F:ATP binding"/>
    <property type="evidence" value="ECO:0007669"/>
    <property type="project" value="UniProtKB-KW"/>
</dbReference>
<evidence type="ECO:0000256" key="3">
    <source>
        <dbReference type="ARBA" id="ARBA00022777"/>
    </source>
</evidence>
<name>A0A0N4XIA1_NIPBR</name>
<sequence length="152" mass="16888">LSEKLIHLRPIWIRLWNRAEKRYCTDGGANRVVNQELAPPEVVVGDMDSIMSTVADGLRSTTLLVHAPDQDKTDLTKCLEFASRVLLLGGTSGRLDHALAAINSLYNATALLNQKVYCLDGENFTFVLDEASYCTLLLALFSEGKYLRKNCL</sequence>
<dbReference type="GO" id="GO:0009229">
    <property type="term" value="P:thiamine diphosphate biosynthetic process"/>
    <property type="evidence" value="ECO:0007669"/>
    <property type="project" value="InterPro"/>
</dbReference>
<dbReference type="GO" id="GO:0004788">
    <property type="term" value="F:thiamine diphosphokinase activity"/>
    <property type="evidence" value="ECO:0007669"/>
    <property type="project" value="InterPro"/>
</dbReference>
<dbReference type="SUPFAM" id="SSF63999">
    <property type="entry name" value="Thiamin pyrophosphokinase, catalytic domain"/>
    <property type="match status" value="1"/>
</dbReference>
<dbReference type="WBParaSite" id="NBR_0000225301-mRNA-1">
    <property type="protein sequence ID" value="NBR_0000225301-mRNA-1"/>
    <property type="gene ID" value="NBR_0000225301"/>
</dbReference>
<feature type="domain" description="Thiamin pyrophosphokinase catalytic" evidence="5">
    <location>
        <begin position="14"/>
        <end position="108"/>
    </location>
</feature>
<dbReference type="PANTHER" id="PTHR13622">
    <property type="entry name" value="THIAMIN PYROPHOSPHOKINASE"/>
    <property type="match status" value="1"/>
</dbReference>